<evidence type="ECO:0000256" key="2">
    <source>
        <dbReference type="SAM" id="SignalP"/>
    </source>
</evidence>
<organism evidence="3 4">
    <name type="scientific">Monodon monoceros</name>
    <name type="common">Narwhal</name>
    <name type="synonym">Ceratodon monodon</name>
    <dbReference type="NCBI Taxonomy" id="40151"/>
    <lineage>
        <taxon>Eukaryota</taxon>
        <taxon>Metazoa</taxon>
        <taxon>Chordata</taxon>
        <taxon>Craniata</taxon>
        <taxon>Vertebrata</taxon>
        <taxon>Euteleostomi</taxon>
        <taxon>Mammalia</taxon>
        <taxon>Eutheria</taxon>
        <taxon>Laurasiatheria</taxon>
        <taxon>Artiodactyla</taxon>
        <taxon>Whippomorpha</taxon>
        <taxon>Cetacea</taxon>
        <taxon>Odontoceti</taxon>
        <taxon>Monodontidae</taxon>
        <taxon>Monodon</taxon>
    </lineage>
</organism>
<evidence type="ECO:0000313" key="3">
    <source>
        <dbReference type="EMBL" id="TKC48964.1"/>
    </source>
</evidence>
<name>A0A4U1FH12_MONMO</name>
<feature type="signal peptide" evidence="2">
    <location>
        <begin position="1"/>
        <end position="20"/>
    </location>
</feature>
<dbReference type="EMBL" id="RWIC01000139">
    <property type="protein sequence ID" value="TKC48964.1"/>
    <property type="molecule type" value="Genomic_DNA"/>
</dbReference>
<feature type="region of interest" description="Disordered" evidence="1">
    <location>
        <begin position="33"/>
        <end position="123"/>
    </location>
</feature>
<comment type="caution">
    <text evidence="3">The sequence shown here is derived from an EMBL/GenBank/DDBJ whole genome shotgun (WGS) entry which is preliminary data.</text>
</comment>
<feature type="compositionally biased region" description="Pro residues" evidence="1">
    <location>
        <begin position="112"/>
        <end position="123"/>
    </location>
</feature>
<dbReference type="AlphaFoldDB" id="A0A4U1FH12"/>
<reference evidence="4" key="1">
    <citation type="journal article" date="2019" name="IScience">
        <title>Narwhal Genome Reveals Long-Term Low Genetic Diversity despite Current Large Abundance Size.</title>
        <authorList>
            <person name="Westbury M.V."/>
            <person name="Petersen B."/>
            <person name="Garde E."/>
            <person name="Heide-Jorgensen M.P."/>
            <person name="Lorenzen E.D."/>
        </authorList>
    </citation>
    <scope>NUCLEOTIDE SEQUENCE [LARGE SCALE GENOMIC DNA]</scope>
</reference>
<feature type="chain" id="PRO_5020701241" evidence="2">
    <location>
        <begin position="21"/>
        <end position="294"/>
    </location>
</feature>
<evidence type="ECO:0000313" key="4">
    <source>
        <dbReference type="Proteomes" id="UP000308365"/>
    </source>
</evidence>
<protein>
    <submittedName>
        <fullName evidence="3">Uncharacterized protein</fullName>
    </submittedName>
</protein>
<gene>
    <name evidence="3" type="ORF">EI555_013645</name>
</gene>
<evidence type="ECO:0000256" key="1">
    <source>
        <dbReference type="SAM" id="MobiDB-lite"/>
    </source>
</evidence>
<accession>A0A4U1FH12</accession>
<feature type="region of interest" description="Disordered" evidence="1">
    <location>
        <begin position="141"/>
        <end position="162"/>
    </location>
</feature>
<feature type="compositionally biased region" description="Low complexity" evidence="1">
    <location>
        <begin position="45"/>
        <end position="56"/>
    </location>
</feature>
<feature type="compositionally biased region" description="Basic and acidic residues" evidence="1">
    <location>
        <begin position="88"/>
        <end position="99"/>
    </location>
</feature>
<sequence>MRRRSRMLLCFAFLWVLGIAYYMYSGGGSALAAGAGGGAGRKLSAPRGSSGSRPGTSGDGGAASPALDGTDLPGDAGGGPPRPCAPDEAGHPPTPRDRPLPAPAPDSAGLPARPPAPACPSPTPPFRGVVPLLCVSRRAPGAEGVGRGHRVSRSGRPGALGRKWSAQGAGALRSRWESGALGCALAASGGLLDLASVPVPQWCLDTLSVAPVEMLLESKQVLAWSHWRDLKGGLPLEATFASVLPPGTLVPVLWSWALASALPYVVELPPSRGNVGSYILAPHGVLGEERSHPG</sequence>
<keyword evidence="2" id="KW-0732">Signal</keyword>
<dbReference type="Proteomes" id="UP000308365">
    <property type="component" value="Unassembled WGS sequence"/>
</dbReference>
<proteinExistence type="predicted"/>